<dbReference type="AlphaFoldDB" id="A0A7I9YW84"/>
<keyword evidence="2" id="KW-1185">Reference proteome</keyword>
<accession>A0A7I9YW84</accession>
<gene>
    <name evidence="1" type="ORF">MBOU_50020</name>
</gene>
<dbReference type="Proteomes" id="UP000465360">
    <property type="component" value="Unassembled WGS sequence"/>
</dbReference>
<dbReference type="RefSeq" id="WP_163717781.1">
    <property type="nucleotide sequence ID" value="NZ_BLKZ01000001.1"/>
</dbReference>
<protein>
    <recommendedName>
        <fullName evidence="3">YbjN domain-containing protein</fullName>
    </recommendedName>
</protein>
<evidence type="ECO:0008006" key="3">
    <source>
        <dbReference type="Google" id="ProtNLM"/>
    </source>
</evidence>
<comment type="caution">
    <text evidence="1">The sequence shown here is derived from an EMBL/GenBank/DDBJ whole genome shotgun (WGS) entry which is preliminary data.</text>
</comment>
<sequence length="157" mass="17832">MTAHLAEPLSTDLIERFLRIRGRRYFRGQHDGEFFFVINTEKRRLHVHIEIPPLHPDVVVIRVTPACFFPAGDRERLQRFADAWNQENRQITADVHRSSDPLRIGVAAAKSQRMGDRVRFEDFTAFVDDAIAAAVDLFDGLTPVTELPTAPLLLDAG</sequence>
<proteinExistence type="predicted"/>
<reference evidence="1 2" key="1">
    <citation type="journal article" date="2019" name="Emerg. Microbes Infect.">
        <title>Comprehensive subspecies identification of 175 nontuberculous mycobacteria species based on 7547 genomic profiles.</title>
        <authorList>
            <person name="Matsumoto Y."/>
            <person name="Kinjo T."/>
            <person name="Motooka D."/>
            <person name="Nabeya D."/>
            <person name="Jung N."/>
            <person name="Uechi K."/>
            <person name="Horii T."/>
            <person name="Iida T."/>
            <person name="Fujita J."/>
            <person name="Nakamura S."/>
        </authorList>
    </citation>
    <scope>NUCLEOTIDE SEQUENCE [LARGE SCALE GENOMIC DNA]</scope>
    <source>
        <strain evidence="1 2">JCM 30725</strain>
    </source>
</reference>
<name>A0A7I9YW84_MYCBU</name>
<evidence type="ECO:0000313" key="1">
    <source>
        <dbReference type="EMBL" id="GFG92960.1"/>
    </source>
</evidence>
<organism evidence="1 2">
    <name type="scientific">Mycobacterium bourgelatii</name>
    <dbReference type="NCBI Taxonomy" id="1273442"/>
    <lineage>
        <taxon>Bacteria</taxon>
        <taxon>Bacillati</taxon>
        <taxon>Actinomycetota</taxon>
        <taxon>Actinomycetes</taxon>
        <taxon>Mycobacteriales</taxon>
        <taxon>Mycobacteriaceae</taxon>
        <taxon>Mycobacterium</taxon>
    </lineage>
</organism>
<evidence type="ECO:0000313" key="2">
    <source>
        <dbReference type="Proteomes" id="UP000465360"/>
    </source>
</evidence>
<dbReference type="EMBL" id="BLKZ01000001">
    <property type="protein sequence ID" value="GFG92960.1"/>
    <property type="molecule type" value="Genomic_DNA"/>
</dbReference>